<keyword evidence="3" id="KW-1185">Reference proteome</keyword>
<dbReference type="AlphaFoldDB" id="W9QYK6"/>
<proteinExistence type="predicted"/>
<sequence length="104" mass="11012">MEQALVKKDEAYTDGSFGSFYGGKHFRKKKTEIENEQGEVETKVNTVDYQSSAGQGQQKRDVQVIHKSHPSENSTTTGGGSVLSSAATAASAAVQSSKDALSGK</sequence>
<feature type="compositionally biased region" description="Polar residues" evidence="1">
    <location>
        <begin position="43"/>
        <end position="57"/>
    </location>
</feature>
<organism evidence="2 3">
    <name type="scientific">Morus notabilis</name>
    <dbReference type="NCBI Taxonomy" id="981085"/>
    <lineage>
        <taxon>Eukaryota</taxon>
        <taxon>Viridiplantae</taxon>
        <taxon>Streptophyta</taxon>
        <taxon>Embryophyta</taxon>
        <taxon>Tracheophyta</taxon>
        <taxon>Spermatophyta</taxon>
        <taxon>Magnoliopsida</taxon>
        <taxon>eudicotyledons</taxon>
        <taxon>Gunneridae</taxon>
        <taxon>Pentapetalae</taxon>
        <taxon>rosids</taxon>
        <taxon>fabids</taxon>
        <taxon>Rosales</taxon>
        <taxon>Moraceae</taxon>
        <taxon>Moreae</taxon>
        <taxon>Morus</taxon>
    </lineage>
</organism>
<dbReference type="eggNOG" id="ENOG502S6V7">
    <property type="taxonomic scope" value="Eukaryota"/>
</dbReference>
<evidence type="ECO:0000256" key="1">
    <source>
        <dbReference type="SAM" id="MobiDB-lite"/>
    </source>
</evidence>
<dbReference type="EMBL" id="KE344382">
    <property type="protein sequence ID" value="EXB59526.1"/>
    <property type="molecule type" value="Genomic_DNA"/>
</dbReference>
<protein>
    <submittedName>
        <fullName evidence="2">Uncharacterized protein</fullName>
    </submittedName>
</protein>
<feature type="region of interest" description="Disordered" evidence="1">
    <location>
        <begin position="32"/>
        <end position="104"/>
    </location>
</feature>
<name>W9QYK6_9ROSA</name>
<dbReference type="Proteomes" id="UP000030645">
    <property type="component" value="Unassembled WGS sequence"/>
</dbReference>
<gene>
    <name evidence="2" type="ORF">L484_009283</name>
</gene>
<feature type="compositionally biased region" description="Low complexity" evidence="1">
    <location>
        <begin position="82"/>
        <end position="97"/>
    </location>
</feature>
<evidence type="ECO:0000313" key="2">
    <source>
        <dbReference type="EMBL" id="EXB59526.1"/>
    </source>
</evidence>
<reference evidence="3" key="1">
    <citation type="submission" date="2013-01" db="EMBL/GenBank/DDBJ databases">
        <title>Draft Genome Sequence of a Mulberry Tree, Morus notabilis C.K. Schneid.</title>
        <authorList>
            <person name="He N."/>
            <person name="Zhao S."/>
        </authorList>
    </citation>
    <scope>NUCLEOTIDE SEQUENCE</scope>
</reference>
<evidence type="ECO:0000313" key="3">
    <source>
        <dbReference type="Proteomes" id="UP000030645"/>
    </source>
</evidence>
<accession>W9QYK6</accession>